<evidence type="ECO:0000256" key="2">
    <source>
        <dbReference type="ARBA" id="ARBA00023002"/>
    </source>
</evidence>
<evidence type="ECO:0000256" key="3">
    <source>
        <dbReference type="RuleBase" id="RU000363"/>
    </source>
</evidence>
<dbReference type="Pfam" id="PF00106">
    <property type="entry name" value="adh_short"/>
    <property type="match status" value="1"/>
</dbReference>
<dbReference type="InterPro" id="IPR020904">
    <property type="entry name" value="Sc_DH/Rdtase_CS"/>
</dbReference>
<dbReference type="GO" id="GO:0016491">
    <property type="term" value="F:oxidoreductase activity"/>
    <property type="evidence" value="ECO:0007669"/>
    <property type="project" value="UniProtKB-KW"/>
</dbReference>
<accession>A0A158GS91</accession>
<dbReference type="Gene3D" id="3.40.50.720">
    <property type="entry name" value="NAD(P)-binding Rossmann-like Domain"/>
    <property type="match status" value="1"/>
</dbReference>
<feature type="region of interest" description="Disordered" evidence="4">
    <location>
        <begin position="252"/>
        <end position="272"/>
    </location>
</feature>
<dbReference type="SUPFAM" id="SSF51735">
    <property type="entry name" value="NAD(P)-binding Rossmann-fold domains"/>
    <property type="match status" value="1"/>
</dbReference>
<evidence type="ECO:0000313" key="6">
    <source>
        <dbReference type="Proteomes" id="UP000054683"/>
    </source>
</evidence>
<evidence type="ECO:0000256" key="4">
    <source>
        <dbReference type="SAM" id="MobiDB-lite"/>
    </source>
</evidence>
<protein>
    <submittedName>
        <fullName evidence="5">Short-chain dehydrogenase/reductase SDR</fullName>
    </submittedName>
</protein>
<sequence length="272" mass="29482">MNLDQQKRFQEKLAVVTGASRGLGKRIAEAFVREGCRVALLGRNADALLATASEIGSMAAVFPTDISDPAAVRQTFSAIGQRFGGVDFLINNAALGHLQTVEEADDHLLQEEIGANLLGPIYCMRSAIPLMRLRGRGHIVNVTSESVNMPYPFLTVYAATKSAMETLSAGLRTELRGQGIRITVLRSGRMSESGFNRDWPEDRLARYRQIVKAEGYHAASGEPISPQITARAVMDLLSLPREANVDLLELRSSGESADTNGPHPPDQPGIKT</sequence>
<dbReference type="Proteomes" id="UP000054683">
    <property type="component" value="Unassembled WGS sequence"/>
</dbReference>
<comment type="similarity">
    <text evidence="1 3">Belongs to the short-chain dehydrogenases/reductases (SDR) family.</text>
</comment>
<keyword evidence="2" id="KW-0560">Oxidoreductase</keyword>
<feature type="compositionally biased region" description="Pro residues" evidence="4">
    <location>
        <begin position="262"/>
        <end position="272"/>
    </location>
</feature>
<proteinExistence type="inferred from homology"/>
<dbReference type="EMBL" id="FCOK02000018">
    <property type="protein sequence ID" value="SAL34479.1"/>
    <property type="molecule type" value="Genomic_DNA"/>
</dbReference>
<dbReference type="RefSeq" id="WP_062086094.1">
    <property type="nucleotide sequence ID" value="NZ_FCOK02000018.1"/>
</dbReference>
<gene>
    <name evidence="5" type="ORF">AWB69_03161</name>
</gene>
<dbReference type="PRINTS" id="PR00081">
    <property type="entry name" value="GDHRDH"/>
</dbReference>
<evidence type="ECO:0000313" key="5">
    <source>
        <dbReference type="EMBL" id="SAL34479.1"/>
    </source>
</evidence>
<dbReference type="CDD" id="cd05233">
    <property type="entry name" value="SDR_c"/>
    <property type="match status" value="1"/>
</dbReference>
<dbReference type="PROSITE" id="PS00061">
    <property type="entry name" value="ADH_SHORT"/>
    <property type="match status" value="1"/>
</dbReference>
<dbReference type="PANTHER" id="PTHR44196:SF1">
    <property type="entry name" value="DEHYDROGENASE_REDUCTASE SDR FAMILY MEMBER 7B"/>
    <property type="match status" value="1"/>
</dbReference>
<organism evidence="5 6">
    <name type="scientific">Caballeronia udeis</name>
    <dbReference type="NCBI Taxonomy" id="1232866"/>
    <lineage>
        <taxon>Bacteria</taxon>
        <taxon>Pseudomonadati</taxon>
        <taxon>Pseudomonadota</taxon>
        <taxon>Betaproteobacteria</taxon>
        <taxon>Burkholderiales</taxon>
        <taxon>Burkholderiaceae</taxon>
        <taxon>Caballeronia</taxon>
    </lineage>
</organism>
<dbReference type="InterPro" id="IPR036291">
    <property type="entry name" value="NAD(P)-bd_dom_sf"/>
</dbReference>
<dbReference type="PRINTS" id="PR00080">
    <property type="entry name" value="SDRFAMILY"/>
</dbReference>
<dbReference type="InterPro" id="IPR002347">
    <property type="entry name" value="SDR_fam"/>
</dbReference>
<dbReference type="PANTHER" id="PTHR44196">
    <property type="entry name" value="DEHYDROGENASE/REDUCTASE SDR FAMILY MEMBER 7B"/>
    <property type="match status" value="1"/>
</dbReference>
<evidence type="ECO:0000256" key="1">
    <source>
        <dbReference type="ARBA" id="ARBA00006484"/>
    </source>
</evidence>
<dbReference type="GO" id="GO:0016020">
    <property type="term" value="C:membrane"/>
    <property type="evidence" value="ECO:0007669"/>
    <property type="project" value="TreeGrafter"/>
</dbReference>
<name>A0A158GS91_9BURK</name>
<reference evidence="5 6" key="1">
    <citation type="submission" date="2016-01" db="EMBL/GenBank/DDBJ databases">
        <authorList>
            <person name="Oliw E.H."/>
        </authorList>
    </citation>
    <scope>NUCLEOTIDE SEQUENCE [LARGE SCALE GENOMIC DNA]</scope>
    <source>
        <strain evidence="5">LMG 27134</strain>
    </source>
</reference>
<dbReference type="AlphaFoldDB" id="A0A158GS91"/>